<gene>
    <name evidence="1" type="ORF">EJ03DRAFT_343411</name>
</gene>
<evidence type="ECO:0008006" key="3">
    <source>
        <dbReference type="Google" id="ProtNLM"/>
    </source>
</evidence>
<dbReference type="EMBL" id="ML995834">
    <property type="protein sequence ID" value="KAF2769395.1"/>
    <property type="molecule type" value="Genomic_DNA"/>
</dbReference>
<reference evidence="1" key="1">
    <citation type="journal article" date="2020" name="Stud. Mycol.">
        <title>101 Dothideomycetes genomes: a test case for predicting lifestyles and emergence of pathogens.</title>
        <authorList>
            <person name="Haridas S."/>
            <person name="Albert R."/>
            <person name="Binder M."/>
            <person name="Bloem J."/>
            <person name="Labutti K."/>
            <person name="Salamov A."/>
            <person name="Andreopoulos B."/>
            <person name="Baker S."/>
            <person name="Barry K."/>
            <person name="Bills G."/>
            <person name="Bluhm B."/>
            <person name="Cannon C."/>
            <person name="Castanera R."/>
            <person name="Culley D."/>
            <person name="Daum C."/>
            <person name="Ezra D."/>
            <person name="Gonzalez J."/>
            <person name="Henrissat B."/>
            <person name="Kuo A."/>
            <person name="Liang C."/>
            <person name="Lipzen A."/>
            <person name="Lutzoni F."/>
            <person name="Magnuson J."/>
            <person name="Mondo S."/>
            <person name="Nolan M."/>
            <person name="Ohm R."/>
            <person name="Pangilinan J."/>
            <person name="Park H.-J."/>
            <person name="Ramirez L."/>
            <person name="Alfaro M."/>
            <person name="Sun H."/>
            <person name="Tritt A."/>
            <person name="Yoshinaga Y."/>
            <person name="Zwiers L.-H."/>
            <person name="Turgeon B."/>
            <person name="Goodwin S."/>
            <person name="Spatafora J."/>
            <person name="Crous P."/>
            <person name="Grigoriev I."/>
        </authorList>
    </citation>
    <scope>NUCLEOTIDE SEQUENCE</scope>
    <source>
        <strain evidence="1">CBS 116005</strain>
    </source>
</reference>
<evidence type="ECO:0000313" key="2">
    <source>
        <dbReference type="Proteomes" id="UP000799436"/>
    </source>
</evidence>
<keyword evidence="2" id="KW-1185">Reference proteome</keyword>
<proteinExistence type="predicted"/>
<dbReference type="AlphaFoldDB" id="A0A6G1L975"/>
<dbReference type="Proteomes" id="UP000799436">
    <property type="component" value="Unassembled WGS sequence"/>
</dbReference>
<dbReference type="InterPro" id="IPR029058">
    <property type="entry name" value="AB_hydrolase_fold"/>
</dbReference>
<protein>
    <recommendedName>
        <fullName evidence="3">Alpha/beta hydrolase fold-3 domain-containing protein</fullName>
    </recommendedName>
</protein>
<organism evidence="1 2">
    <name type="scientific">Teratosphaeria nubilosa</name>
    <dbReference type="NCBI Taxonomy" id="161662"/>
    <lineage>
        <taxon>Eukaryota</taxon>
        <taxon>Fungi</taxon>
        <taxon>Dikarya</taxon>
        <taxon>Ascomycota</taxon>
        <taxon>Pezizomycotina</taxon>
        <taxon>Dothideomycetes</taxon>
        <taxon>Dothideomycetidae</taxon>
        <taxon>Mycosphaerellales</taxon>
        <taxon>Teratosphaeriaceae</taxon>
        <taxon>Teratosphaeria</taxon>
    </lineage>
</organism>
<dbReference type="Gene3D" id="3.40.50.1820">
    <property type="entry name" value="alpha/beta hydrolase"/>
    <property type="match status" value="2"/>
</dbReference>
<name>A0A6G1L975_9PEZI</name>
<evidence type="ECO:0000313" key="1">
    <source>
        <dbReference type="EMBL" id="KAF2769395.1"/>
    </source>
</evidence>
<dbReference type="SUPFAM" id="SSF53474">
    <property type="entry name" value="alpha/beta-Hydrolases"/>
    <property type="match status" value="1"/>
</dbReference>
<dbReference type="OrthoDB" id="433474at2759"/>
<accession>A0A6G1L975</accession>
<sequence>MTIKDMLGKNTPRTYLIFPKGSRVTCPISTHPNRHHRDRKRNHYNYGINLQPPTSNLQLPGRLGNPDLDLEHDPRSNPKLVEFLKPWGLAANAAPPPASSTSSHEELRAQIATVDAAVEHLYNAIDMSLPTDKDEPIVERITITIKGVDNNDINLYIFRRADQKSEILPAVVYTHGGGMVFISTLNPYLASHRSELNISTIILQGEFGGGNLAIATALKANKEGWIHAISGVYASVPSIAFTHSRSDSEVLTAGLPSQVENNGYSLPRDMVGAGNAYYTPHISDHEGMAFFRSSMRAGVRATAQVNLGVLHASAMLFRRAVPEVHEVAVKSIGTFAKGL</sequence>